<dbReference type="Pfam" id="PF00208">
    <property type="entry name" value="ELFV_dehydrog"/>
    <property type="match status" value="1"/>
</dbReference>
<dbReference type="SUPFAM" id="SSF51735">
    <property type="entry name" value="NAD(P)-binding Rossmann-fold domains"/>
    <property type="match status" value="1"/>
</dbReference>
<evidence type="ECO:0000256" key="2">
    <source>
        <dbReference type="ARBA" id="ARBA00023002"/>
    </source>
</evidence>
<dbReference type="InterPro" id="IPR006097">
    <property type="entry name" value="Glu/Leu/Phe/Val/Trp_DH_dimer"/>
</dbReference>
<dbReference type="Proteomes" id="UP000019140">
    <property type="component" value="Unassembled WGS sequence"/>
</dbReference>
<dbReference type="SUPFAM" id="SSF53223">
    <property type="entry name" value="Aminoacid dehydrogenase-like, N-terminal domain"/>
    <property type="match status" value="1"/>
</dbReference>
<comment type="caution">
    <text evidence="6">The sequence shown here is derived from an EMBL/GenBank/DDBJ whole genome shotgun (WGS) entry which is preliminary data.</text>
</comment>
<feature type="domain" description="Glutamate/phenylalanine/leucine/valine/L-tryptophan dehydrogenase C-terminal" evidence="5">
    <location>
        <begin position="142"/>
        <end position="322"/>
    </location>
</feature>
<dbReference type="InterPro" id="IPR046346">
    <property type="entry name" value="Aminoacid_DH-like_N_sf"/>
</dbReference>
<evidence type="ECO:0000259" key="5">
    <source>
        <dbReference type="SMART" id="SM00839"/>
    </source>
</evidence>
<protein>
    <recommendedName>
        <fullName evidence="5">Glutamate/phenylalanine/leucine/valine/L-tryptophan dehydrogenase C-terminal domain-containing protein</fullName>
    </recommendedName>
</protein>
<comment type="similarity">
    <text evidence="1 4">Belongs to the Glu/Leu/Phe/Val dehydrogenases family.</text>
</comment>
<evidence type="ECO:0000313" key="6">
    <source>
        <dbReference type="EMBL" id="ETX05211.1"/>
    </source>
</evidence>
<proteinExistence type="inferred from homology"/>
<evidence type="ECO:0000256" key="1">
    <source>
        <dbReference type="ARBA" id="ARBA00006382"/>
    </source>
</evidence>
<name>W4M5J5_9BACT</name>
<dbReference type="Gene3D" id="3.40.50.720">
    <property type="entry name" value="NAD(P)-binding Rossmann-like Domain"/>
    <property type="match status" value="1"/>
</dbReference>
<dbReference type="PRINTS" id="PR00082">
    <property type="entry name" value="GLFDHDRGNASE"/>
</dbReference>
<dbReference type="SMART" id="SM00839">
    <property type="entry name" value="ELFV_dehydrog"/>
    <property type="match status" value="1"/>
</dbReference>
<evidence type="ECO:0000313" key="7">
    <source>
        <dbReference type="Proteomes" id="UP000019140"/>
    </source>
</evidence>
<keyword evidence="3" id="KW-0520">NAD</keyword>
<dbReference type="PANTHER" id="PTHR42722:SF1">
    <property type="entry name" value="VALINE DEHYDROGENASE"/>
    <property type="match status" value="1"/>
</dbReference>
<evidence type="ECO:0000256" key="3">
    <source>
        <dbReference type="ARBA" id="ARBA00023027"/>
    </source>
</evidence>
<dbReference type="Gene3D" id="3.40.50.10860">
    <property type="entry name" value="Leucine Dehydrogenase, chain A, domain 1"/>
    <property type="match status" value="1"/>
</dbReference>
<gene>
    <name evidence="6" type="ORF">ETSY2_24310</name>
</gene>
<dbReference type="AlphaFoldDB" id="W4M5J5"/>
<dbReference type="GO" id="GO:0006520">
    <property type="term" value="P:amino acid metabolic process"/>
    <property type="evidence" value="ECO:0007669"/>
    <property type="project" value="InterPro"/>
</dbReference>
<dbReference type="InterPro" id="IPR016211">
    <property type="entry name" value="Glu/Phe/Leu/Val/Trp_DH_bac/arc"/>
</dbReference>
<keyword evidence="2 4" id="KW-0560">Oxidoreductase</keyword>
<dbReference type="PANTHER" id="PTHR42722">
    <property type="entry name" value="LEUCINE DEHYDROGENASE"/>
    <property type="match status" value="1"/>
</dbReference>
<organism evidence="6 7">
    <name type="scientific">Candidatus Entotheonella gemina</name>
    <dbReference type="NCBI Taxonomy" id="1429439"/>
    <lineage>
        <taxon>Bacteria</taxon>
        <taxon>Pseudomonadati</taxon>
        <taxon>Nitrospinota/Tectimicrobiota group</taxon>
        <taxon>Candidatus Tectimicrobiota</taxon>
        <taxon>Candidatus Entotheonellia</taxon>
        <taxon>Candidatus Entotheonellales</taxon>
        <taxon>Candidatus Entotheonellaceae</taxon>
        <taxon>Candidatus Entotheonella</taxon>
    </lineage>
</organism>
<dbReference type="Pfam" id="PF02812">
    <property type="entry name" value="ELFV_dehydrog_N"/>
    <property type="match status" value="1"/>
</dbReference>
<dbReference type="InterPro" id="IPR006095">
    <property type="entry name" value="Glu/Leu/Phe/Val/Trp_DH"/>
</dbReference>
<evidence type="ECO:0000256" key="4">
    <source>
        <dbReference type="RuleBase" id="RU004417"/>
    </source>
</evidence>
<dbReference type="GO" id="GO:0016639">
    <property type="term" value="F:oxidoreductase activity, acting on the CH-NH2 group of donors, NAD or NADP as acceptor"/>
    <property type="evidence" value="ECO:0007669"/>
    <property type="project" value="InterPro"/>
</dbReference>
<sequence>MSVAIAEIAEGVLRCVSRENVVFFVVVDSDRPPAARGRPANGGIRIQEYPDEAAAIREAHSLAERMTHKQALYNTGFGGVKIVVCASPAGLDKRTLMDAIAQVLHTLQGSVYTGCDLNTDDQDMRYLAQQSPYVLAGIGSDIDPSEATASGVYGTILGAVGTDEIRHKRFLVHGIGKVGLAIAQRLTACGAGILSYDMVPERANHPGFYNVSDCSEWWRLPFDVLVLCSASNMVTPAIARQLPCQAVVGSANQPFDDTKAVAAILEERNILWIPDIVSSAGAVISDSIEHYAPDVFRHAEPAAIYAFISHLTCGKTQHLLEKYRRGTAMSEVLTSQIYREHVGSVCGLTFQLTQPFSVQPPQYAQEEYTHV</sequence>
<accession>W4M5J5</accession>
<dbReference type="InterPro" id="IPR036291">
    <property type="entry name" value="NAD(P)-bd_dom_sf"/>
</dbReference>
<keyword evidence="7" id="KW-1185">Reference proteome</keyword>
<dbReference type="InterPro" id="IPR006096">
    <property type="entry name" value="Glu/Leu/Phe/Val/Trp_DH_C"/>
</dbReference>
<dbReference type="EMBL" id="AZHX01001012">
    <property type="protein sequence ID" value="ETX05211.1"/>
    <property type="molecule type" value="Genomic_DNA"/>
</dbReference>
<dbReference type="HOGENOM" id="CLU_067820_0_0_7"/>
<reference evidence="6 7" key="1">
    <citation type="journal article" date="2014" name="Nature">
        <title>An environmental bacterial taxon with a large and distinct metabolic repertoire.</title>
        <authorList>
            <person name="Wilson M.C."/>
            <person name="Mori T."/>
            <person name="Ruckert C."/>
            <person name="Uria A.R."/>
            <person name="Helf M.J."/>
            <person name="Takada K."/>
            <person name="Gernert C."/>
            <person name="Steffens U.A."/>
            <person name="Heycke N."/>
            <person name="Schmitt S."/>
            <person name="Rinke C."/>
            <person name="Helfrich E.J."/>
            <person name="Brachmann A.O."/>
            <person name="Gurgui C."/>
            <person name="Wakimoto T."/>
            <person name="Kracht M."/>
            <person name="Crusemann M."/>
            <person name="Hentschel U."/>
            <person name="Abe I."/>
            <person name="Matsunaga S."/>
            <person name="Kalinowski J."/>
            <person name="Takeyama H."/>
            <person name="Piel J."/>
        </authorList>
    </citation>
    <scope>NUCLEOTIDE SEQUENCE [LARGE SCALE GENOMIC DNA]</scope>
    <source>
        <strain evidence="7">TSY2</strain>
    </source>
</reference>